<proteinExistence type="predicted"/>
<dbReference type="AlphaFoldDB" id="A0A165S5H5"/>
<gene>
    <name evidence="2" type="ORF">DAEQUDRAFT_111889</name>
</gene>
<feature type="compositionally biased region" description="Polar residues" evidence="1">
    <location>
        <begin position="11"/>
        <end position="25"/>
    </location>
</feature>
<evidence type="ECO:0000313" key="2">
    <source>
        <dbReference type="EMBL" id="KZT71555.1"/>
    </source>
</evidence>
<dbReference type="EMBL" id="KV429045">
    <property type="protein sequence ID" value="KZT71555.1"/>
    <property type="molecule type" value="Genomic_DNA"/>
</dbReference>
<evidence type="ECO:0000313" key="3">
    <source>
        <dbReference type="Proteomes" id="UP000076727"/>
    </source>
</evidence>
<keyword evidence="3" id="KW-1185">Reference proteome</keyword>
<evidence type="ECO:0000256" key="1">
    <source>
        <dbReference type="SAM" id="MobiDB-lite"/>
    </source>
</evidence>
<dbReference type="Proteomes" id="UP000076727">
    <property type="component" value="Unassembled WGS sequence"/>
</dbReference>
<organism evidence="2 3">
    <name type="scientific">Daedalea quercina L-15889</name>
    <dbReference type="NCBI Taxonomy" id="1314783"/>
    <lineage>
        <taxon>Eukaryota</taxon>
        <taxon>Fungi</taxon>
        <taxon>Dikarya</taxon>
        <taxon>Basidiomycota</taxon>
        <taxon>Agaricomycotina</taxon>
        <taxon>Agaricomycetes</taxon>
        <taxon>Polyporales</taxon>
        <taxon>Fomitopsis</taxon>
    </lineage>
</organism>
<protein>
    <submittedName>
        <fullName evidence="2">Uncharacterized protein</fullName>
    </submittedName>
</protein>
<reference evidence="2 3" key="1">
    <citation type="journal article" date="2016" name="Mol. Biol. Evol.">
        <title>Comparative Genomics of Early-Diverging Mushroom-Forming Fungi Provides Insights into the Origins of Lignocellulose Decay Capabilities.</title>
        <authorList>
            <person name="Nagy L.G."/>
            <person name="Riley R."/>
            <person name="Tritt A."/>
            <person name="Adam C."/>
            <person name="Daum C."/>
            <person name="Floudas D."/>
            <person name="Sun H."/>
            <person name="Yadav J.S."/>
            <person name="Pangilinan J."/>
            <person name="Larsson K.H."/>
            <person name="Matsuura K."/>
            <person name="Barry K."/>
            <person name="Labutti K."/>
            <person name="Kuo R."/>
            <person name="Ohm R.A."/>
            <person name="Bhattacharya S.S."/>
            <person name="Shirouzu T."/>
            <person name="Yoshinaga Y."/>
            <person name="Martin F.M."/>
            <person name="Grigoriev I.V."/>
            <person name="Hibbett D.S."/>
        </authorList>
    </citation>
    <scope>NUCLEOTIDE SEQUENCE [LARGE SCALE GENOMIC DNA]</scope>
    <source>
        <strain evidence="2 3">L-15889</strain>
    </source>
</reference>
<name>A0A165S5H5_9APHY</name>
<sequence>MKASTALHPINSKQSTERNGCQNVSRVSTKVKLALRWASSPRPGDRDRDGIQAALVSCSDRLTANARPH</sequence>
<accession>A0A165S5H5</accession>
<feature type="region of interest" description="Disordered" evidence="1">
    <location>
        <begin position="1"/>
        <end position="25"/>
    </location>
</feature>